<proteinExistence type="predicted"/>
<evidence type="ECO:0000256" key="1">
    <source>
        <dbReference type="SAM" id="MobiDB-lite"/>
    </source>
</evidence>
<dbReference type="Pfam" id="PF14412">
    <property type="entry name" value="AHH"/>
    <property type="match status" value="1"/>
</dbReference>
<keyword evidence="3" id="KW-0449">Lipoprotein</keyword>
<dbReference type="KEGG" id="cfus:CYFUS_004085"/>
<protein>
    <submittedName>
        <fullName evidence="3">Putative lipoprotein</fullName>
    </submittedName>
</protein>
<dbReference type="EMBL" id="CP022098">
    <property type="protein sequence ID" value="ATB38650.1"/>
    <property type="molecule type" value="Genomic_DNA"/>
</dbReference>
<keyword evidence="2" id="KW-0732">Signal</keyword>
<feature type="signal peptide" evidence="2">
    <location>
        <begin position="1"/>
        <end position="21"/>
    </location>
</feature>
<dbReference type="Proteomes" id="UP000217257">
    <property type="component" value="Chromosome"/>
</dbReference>
<dbReference type="InterPro" id="IPR032871">
    <property type="entry name" value="AHH_dom_containing"/>
</dbReference>
<feature type="chain" id="PRO_5011992915" evidence="2">
    <location>
        <begin position="22"/>
        <end position="452"/>
    </location>
</feature>
<accession>A0A250J522</accession>
<evidence type="ECO:0000313" key="4">
    <source>
        <dbReference type="Proteomes" id="UP000217257"/>
    </source>
</evidence>
<feature type="region of interest" description="Disordered" evidence="1">
    <location>
        <begin position="343"/>
        <end position="364"/>
    </location>
</feature>
<dbReference type="AlphaFoldDB" id="A0A250J522"/>
<gene>
    <name evidence="3" type="ORF">CYFUS_004085</name>
</gene>
<reference evidence="3 4" key="1">
    <citation type="submission" date="2017-06" db="EMBL/GenBank/DDBJ databases">
        <title>Sequencing and comparative analysis of myxobacterial genomes.</title>
        <authorList>
            <person name="Rupp O."/>
            <person name="Goesmann A."/>
            <person name="Sogaard-Andersen L."/>
        </authorList>
    </citation>
    <scope>NUCLEOTIDE SEQUENCE [LARGE SCALE GENOMIC DNA]</scope>
    <source>
        <strain evidence="3 4">DSM 52655</strain>
    </source>
</reference>
<evidence type="ECO:0000313" key="3">
    <source>
        <dbReference type="EMBL" id="ATB38650.1"/>
    </source>
</evidence>
<evidence type="ECO:0000256" key="2">
    <source>
        <dbReference type="SAM" id="SignalP"/>
    </source>
</evidence>
<name>A0A250J522_9BACT</name>
<sequence length="452" mass="47955">MCSRILPVLCLFLLVPLAVQAAPSDVEARLSVLEPVRVSPHHGEPGEGLKLIFASLKPNPALALFSLEDARAVVAALEGGFKEAKPGPRPLAAVAMGALTAGMAGGSPGTRLPDFERRVREEHEELYGPALLTLPPSLESARWFQALKLSPRYMGEGVREAAVEMFNSPAVAFSVGMSMMLYMVAWAAPEPLFSKAFAAAVTLGLLMTYTATELYNVGMACLTLYREAEAARTQAQLEAVAERFGKALGGVGLRVLVTVAGAKLARGLPEVPRGGLWGRLSPPRFAFAGGRSGFSVGTGARAQVSVANGTVVLMGVSANTTASAAASAVSSARTTGACAESKKDDNHAHHLCTNKNDKSESNGGPWTPVFEGLFRQAGMSLDDPANIVFLRDHKGPHPMEYHRDVADRLRDVLKGCRTQVACRARLVRMLDEIAGEVCTPGSKLNKLVTRTQ</sequence>
<organism evidence="3 4">
    <name type="scientific">Cystobacter fuscus</name>
    <dbReference type="NCBI Taxonomy" id="43"/>
    <lineage>
        <taxon>Bacteria</taxon>
        <taxon>Pseudomonadati</taxon>
        <taxon>Myxococcota</taxon>
        <taxon>Myxococcia</taxon>
        <taxon>Myxococcales</taxon>
        <taxon>Cystobacterineae</taxon>
        <taxon>Archangiaceae</taxon>
        <taxon>Cystobacter</taxon>
    </lineage>
</organism>